<dbReference type="InterPro" id="IPR041711">
    <property type="entry name" value="Met-tRNA-FMT_N"/>
</dbReference>
<comment type="function">
    <text evidence="5">Attaches a formyl group to the free amino group of methionyl-tRNA(fMet). The formyl group appears to play a dual role in the initiator identity of N-formylmethionyl-tRNA by promoting its recognition by IF2 and preventing the misappropriation of this tRNA by the elongation apparatus.</text>
</comment>
<protein>
    <recommendedName>
        <fullName evidence="2 5">Methionyl-tRNA formyltransferase</fullName>
        <ecNumber evidence="2 5">2.1.2.9</ecNumber>
    </recommendedName>
</protein>
<dbReference type="SUPFAM" id="SSF50486">
    <property type="entry name" value="FMT C-terminal domain-like"/>
    <property type="match status" value="1"/>
</dbReference>
<dbReference type="STRING" id="538381.GCA_001696535_02340"/>
<dbReference type="Gene3D" id="3.40.50.12230">
    <property type="match status" value="1"/>
</dbReference>
<dbReference type="GO" id="GO:0004479">
    <property type="term" value="F:methionyl-tRNA formyltransferase activity"/>
    <property type="evidence" value="ECO:0007669"/>
    <property type="project" value="UniProtKB-UniRule"/>
</dbReference>
<feature type="domain" description="Formyl transferase C-terminal" evidence="7">
    <location>
        <begin position="205"/>
        <end position="304"/>
    </location>
</feature>
<dbReference type="EMBL" id="OBML01000009">
    <property type="protein sequence ID" value="SOC17712.1"/>
    <property type="molecule type" value="Genomic_DNA"/>
</dbReference>
<dbReference type="Pfam" id="PF02911">
    <property type="entry name" value="Formyl_trans_C"/>
    <property type="match status" value="1"/>
</dbReference>
<evidence type="ECO:0000256" key="2">
    <source>
        <dbReference type="ARBA" id="ARBA00012261"/>
    </source>
</evidence>
<feature type="domain" description="Formyl transferase N-terminal" evidence="6">
    <location>
        <begin position="4"/>
        <end position="182"/>
    </location>
</feature>
<dbReference type="PANTHER" id="PTHR11138">
    <property type="entry name" value="METHIONYL-TRNA FORMYLTRANSFERASE"/>
    <property type="match status" value="1"/>
</dbReference>
<evidence type="ECO:0000259" key="7">
    <source>
        <dbReference type="Pfam" id="PF02911"/>
    </source>
</evidence>
<name>A0A285T886_9HYPH</name>
<dbReference type="PANTHER" id="PTHR11138:SF5">
    <property type="entry name" value="METHIONYL-TRNA FORMYLTRANSFERASE, MITOCHONDRIAL"/>
    <property type="match status" value="1"/>
</dbReference>
<evidence type="ECO:0000256" key="5">
    <source>
        <dbReference type="HAMAP-Rule" id="MF_00182"/>
    </source>
</evidence>
<keyword evidence="9" id="KW-1185">Reference proteome</keyword>
<dbReference type="InterPro" id="IPR005793">
    <property type="entry name" value="Formyl_trans_C"/>
</dbReference>
<keyword evidence="4 5" id="KW-0648">Protein biosynthesis</keyword>
<proteinExistence type="inferred from homology"/>
<reference evidence="8 9" key="1">
    <citation type="submission" date="2017-08" db="EMBL/GenBank/DDBJ databases">
        <authorList>
            <person name="de Groot N.N."/>
        </authorList>
    </citation>
    <scope>NUCLEOTIDE SEQUENCE [LARGE SCALE GENOMIC DNA]</scope>
    <source>
        <strain evidence="8 9">USBA 352</strain>
    </source>
</reference>
<evidence type="ECO:0000256" key="1">
    <source>
        <dbReference type="ARBA" id="ARBA00010699"/>
    </source>
</evidence>
<dbReference type="InterPro" id="IPR011034">
    <property type="entry name" value="Formyl_transferase-like_C_sf"/>
</dbReference>
<accession>A0A285T886</accession>
<dbReference type="InterPro" id="IPR002376">
    <property type="entry name" value="Formyl_transf_N"/>
</dbReference>
<feature type="binding site" evidence="5">
    <location>
        <begin position="111"/>
        <end position="114"/>
    </location>
    <ligand>
        <name>(6S)-5,6,7,8-tetrahydrofolate</name>
        <dbReference type="ChEBI" id="CHEBI:57453"/>
    </ligand>
</feature>
<dbReference type="InterPro" id="IPR044135">
    <property type="entry name" value="Met-tRNA-FMT_C"/>
</dbReference>
<organism evidence="8 9">
    <name type="scientific">Stappia indica</name>
    <dbReference type="NCBI Taxonomy" id="538381"/>
    <lineage>
        <taxon>Bacteria</taxon>
        <taxon>Pseudomonadati</taxon>
        <taxon>Pseudomonadota</taxon>
        <taxon>Alphaproteobacteria</taxon>
        <taxon>Hyphomicrobiales</taxon>
        <taxon>Stappiaceae</taxon>
        <taxon>Stappia</taxon>
    </lineage>
</organism>
<dbReference type="Proteomes" id="UP000219331">
    <property type="component" value="Unassembled WGS sequence"/>
</dbReference>
<dbReference type="InterPro" id="IPR036477">
    <property type="entry name" value="Formyl_transf_N_sf"/>
</dbReference>
<keyword evidence="3 5" id="KW-0808">Transferase</keyword>
<evidence type="ECO:0000313" key="9">
    <source>
        <dbReference type="Proteomes" id="UP000219331"/>
    </source>
</evidence>
<gene>
    <name evidence="5" type="primary">fmt</name>
    <name evidence="8" type="ORF">SAMN05421512_10960</name>
</gene>
<evidence type="ECO:0000256" key="4">
    <source>
        <dbReference type="ARBA" id="ARBA00022917"/>
    </source>
</evidence>
<sequence length="313" mass="33335">MTLRIVFMGTPEFSVPTLMEIVGQGHDVVACYTQPPRKAGRGMEERKSAVHQAAETLGIPVRCPQSLKSEEERAALAELAPDAAVVVAYGLLLPQAVLDIPVHGCLNLHASLLPRWRGAAPINRAIMAGDPETGVEVMRMEAGLDTGPVYMAEKLAIGQDLTAGELHDRLSVLGADLMVRALAALPRGGLVPTPQAEEGVTYARKLDKAETRIDWTRPAREVHDHVRGLSPFPGAWCEMEIAGRSERVKVLRSALDESASGEPGTLLTAGDELLVACGSGAVRLVQLQRAGKKPMPAAEFQRGAQLGAGARLS</sequence>
<dbReference type="FunFam" id="3.40.50.12230:FF:000001">
    <property type="entry name" value="Methionyl-tRNA formyltransferase"/>
    <property type="match status" value="1"/>
</dbReference>
<evidence type="ECO:0000313" key="8">
    <source>
        <dbReference type="EMBL" id="SOC17712.1"/>
    </source>
</evidence>
<comment type="similarity">
    <text evidence="1 5">Belongs to the Fmt family.</text>
</comment>
<evidence type="ECO:0000256" key="3">
    <source>
        <dbReference type="ARBA" id="ARBA00022679"/>
    </source>
</evidence>
<dbReference type="SUPFAM" id="SSF53328">
    <property type="entry name" value="Formyltransferase"/>
    <property type="match status" value="1"/>
</dbReference>
<dbReference type="InterPro" id="IPR005794">
    <property type="entry name" value="Fmt"/>
</dbReference>
<dbReference type="NCBIfam" id="TIGR00460">
    <property type="entry name" value="fmt"/>
    <property type="match status" value="1"/>
</dbReference>
<dbReference type="GO" id="GO:0005829">
    <property type="term" value="C:cytosol"/>
    <property type="evidence" value="ECO:0007669"/>
    <property type="project" value="TreeGrafter"/>
</dbReference>
<comment type="catalytic activity">
    <reaction evidence="5">
        <text>L-methionyl-tRNA(fMet) + (6R)-10-formyltetrahydrofolate = N-formyl-L-methionyl-tRNA(fMet) + (6S)-5,6,7,8-tetrahydrofolate + H(+)</text>
        <dbReference type="Rhea" id="RHEA:24380"/>
        <dbReference type="Rhea" id="RHEA-COMP:9952"/>
        <dbReference type="Rhea" id="RHEA-COMP:9953"/>
        <dbReference type="ChEBI" id="CHEBI:15378"/>
        <dbReference type="ChEBI" id="CHEBI:57453"/>
        <dbReference type="ChEBI" id="CHEBI:78530"/>
        <dbReference type="ChEBI" id="CHEBI:78844"/>
        <dbReference type="ChEBI" id="CHEBI:195366"/>
        <dbReference type="EC" id="2.1.2.9"/>
    </reaction>
</comment>
<dbReference type="EC" id="2.1.2.9" evidence="2 5"/>
<dbReference type="HAMAP" id="MF_00182">
    <property type="entry name" value="Formyl_trans"/>
    <property type="match status" value="1"/>
</dbReference>
<dbReference type="CDD" id="cd08646">
    <property type="entry name" value="FMT_core_Met-tRNA-FMT_N"/>
    <property type="match status" value="1"/>
</dbReference>
<dbReference type="Pfam" id="PF00551">
    <property type="entry name" value="Formyl_trans_N"/>
    <property type="match status" value="1"/>
</dbReference>
<dbReference type="CDD" id="cd08704">
    <property type="entry name" value="Met_tRNA_FMT_C"/>
    <property type="match status" value="1"/>
</dbReference>
<evidence type="ECO:0000259" key="6">
    <source>
        <dbReference type="Pfam" id="PF00551"/>
    </source>
</evidence>
<dbReference type="AlphaFoldDB" id="A0A285T886"/>